<accession>A0AAN8X0J4</accession>
<keyword evidence="2" id="KW-1185">Reference proteome</keyword>
<protein>
    <submittedName>
        <fullName evidence="1">Uncharacterized protein</fullName>
    </submittedName>
</protein>
<dbReference type="AlphaFoldDB" id="A0AAN8X0J4"/>
<gene>
    <name evidence="1" type="ORF">SK128_013909</name>
</gene>
<evidence type="ECO:0000313" key="1">
    <source>
        <dbReference type="EMBL" id="KAK7069844.1"/>
    </source>
</evidence>
<evidence type="ECO:0000313" key="2">
    <source>
        <dbReference type="Proteomes" id="UP001381693"/>
    </source>
</evidence>
<proteinExistence type="predicted"/>
<dbReference type="Proteomes" id="UP001381693">
    <property type="component" value="Unassembled WGS sequence"/>
</dbReference>
<feature type="non-terminal residue" evidence="1">
    <location>
        <position position="51"/>
    </location>
</feature>
<name>A0AAN8X0J4_HALRR</name>
<reference evidence="1 2" key="1">
    <citation type="submission" date="2023-11" db="EMBL/GenBank/DDBJ databases">
        <title>Halocaridina rubra genome assembly.</title>
        <authorList>
            <person name="Smith C."/>
        </authorList>
    </citation>
    <scope>NUCLEOTIDE SEQUENCE [LARGE SCALE GENOMIC DNA]</scope>
    <source>
        <strain evidence="1">EP-1</strain>
        <tissue evidence="1">Whole</tissue>
    </source>
</reference>
<organism evidence="1 2">
    <name type="scientific">Halocaridina rubra</name>
    <name type="common">Hawaiian red shrimp</name>
    <dbReference type="NCBI Taxonomy" id="373956"/>
    <lineage>
        <taxon>Eukaryota</taxon>
        <taxon>Metazoa</taxon>
        <taxon>Ecdysozoa</taxon>
        <taxon>Arthropoda</taxon>
        <taxon>Crustacea</taxon>
        <taxon>Multicrustacea</taxon>
        <taxon>Malacostraca</taxon>
        <taxon>Eumalacostraca</taxon>
        <taxon>Eucarida</taxon>
        <taxon>Decapoda</taxon>
        <taxon>Pleocyemata</taxon>
        <taxon>Caridea</taxon>
        <taxon>Atyoidea</taxon>
        <taxon>Atyidae</taxon>
        <taxon>Halocaridina</taxon>
    </lineage>
</organism>
<comment type="caution">
    <text evidence="1">The sequence shown here is derived from an EMBL/GenBank/DDBJ whole genome shotgun (WGS) entry which is preliminary data.</text>
</comment>
<sequence length="51" mass="5648">MIEIVTRETAHTAQTLSSLLIKDSTICKVTPRISGMNPFDVMTYCNADKAM</sequence>
<dbReference type="EMBL" id="JAXCGZ010015762">
    <property type="protein sequence ID" value="KAK7069844.1"/>
    <property type="molecule type" value="Genomic_DNA"/>
</dbReference>